<dbReference type="SUPFAM" id="SSF46689">
    <property type="entry name" value="Homeodomain-like"/>
    <property type="match status" value="1"/>
</dbReference>
<evidence type="ECO:0000259" key="14">
    <source>
        <dbReference type="PROSITE" id="PS01124"/>
    </source>
</evidence>
<dbReference type="AlphaFoldDB" id="A0A1H5AMQ4"/>
<dbReference type="EMBL" id="FNRT01000002">
    <property type="protein sequence ID" value="SED43676.1"/>
    <property type="molecule type" value="Genomic_DNA"/>
</dbReference>
<protein>
    <recommendedName>
        <fullName evidence="3">DNA-3-methyladenine glycosylase II</fullName>
        <ecNumber evidence="3">3.2.2.21</ecNumber>
    </recommendedName>
</protein>
<evidence type="ECO:0000256" key="5">
    <source>
        <dbReference type="ARBA" id="ARBA00022679"/>
    </source>
</evidence>
<keyword evidence="10" id="KW-0238">DNA-binding</keyword>
<dbReference type="FunFam" id="3.40.10.10:FF:000001">
    <property type="entry name" value="DNA-3-methyladenine glycosylase 2"/>
    <property type="match status" value="1"/>
</dbReference>
<gene>
    <name evidence="15" type="ORF">SAMN04489844_4411</name>
</gene>
<dbReference type="PROSITE" id="PS01124">
    <property type="entry name" value="HTH_ARAC_FAMILY_2"/>
    <property type="match status" value="1"/>
</dbReference>
<dbReference type="InterPro" id="IPR051912">
    <property type="entry name" value="Alkylbase_DNA_Glycosylase/TA"/>
</dbReference>
<evidence type="ECO:0000256" key="10">
    <source>
        <dbReference type="ARBA" id="ARBA00023125"/>
    </source>
</evidence>
<evidence type="ECO:0000256" key="11">
    <source>
        <dbReference type="ARBA" id="ARBA00023159"/>
    </source>
</evidence>
<dbReference type="SUPFAM" id="SSF55945">
    <property type="entry name" value="TATA-box binding protein-like"/>
    <property type="match status" value="1"/>
</dbReference>
<evidence type="ECO:0000256" key="6">
    <source>
        <dbReference type="ARBA" id="ARBA00022723"/>
    </source>
</evidence>
<dbReference type="CDD" id="cd00056">
    <property type="entry name" value="ENDO3c"/>
    <property type="match status" value="1"/>
</dbReference>
<dbReference type="InterPro" id="IPR003265">
    <property type="entry name" value="HhH-GPD_domain"/>
</dbReference>
<dbReference type="InterPro" id="IPR037046">
    <property type="entry name" value="AlkA_N_sf"/>
</dbReference>
<evidence type="ECO:0000256" key="1">
    <source>
        <dbReference type="ARBA" id="ARBA00000086"/>
    </source>
</evidence>
<evidence type="ECO:0000256" key="8">
    <source>
        <dbReference type="ARBA" id="ARBA00022833"/>
    </source>
</evidence>
<evidence type="ECO:0000256" key="9">
    <source>
        <dbReference type="ARBA" id="ARBA00023015"/>
    </source>
</evidence>
<dbReference type="InterPro" id="IPR018060">
    <property type="entry name" value="HTH_AraC"/>
</dbReference>
<dbReference type="OrthoDB" id="9811249at2"/>
<accession>A0A1H5AMQ4</accession>
<dbReference type="GO" id="GO:0008725">
    <property type="term" value="F:DNA-3-methyladenine glycosylase activity"/>
    <property type="evidence" value="ECO:0007669"/>
    <property type="project" value="TreeGrafter"/>
</dbReference>
<keyword evidence="11" id="KW-0010">Activator</keyword>
<dbReference type="Pfam" id="PF12833">
    <property type="entry name" value="HTH_18"/>
    <property type="match status" value="1"/>
</dbReference>
<feature type="domain" description="HTH araC/xylS-type" evidence="14">
    <location>
        <begin position="91"/>
        <end position="189"/>
    </location>
</feature>
<evidence type="ECO:0000256" key="3">
    <source>
        <dbReference type="ARBA" id="ARBA00012000"/>
    </source>
</evidence>
<dbReference type="InterPro" id="IPR004026">
    <property type="entry name" value="Ada_DNA_repair_Zn-bd"/>
</dbReference>
<dbReference type="Pfam" id="PF06029">
    <property type="entry name" value="AlkA_N"/>
    <property type="match status" value="1"/>
</dbReference>
<keyword evidence="8" id="KW-0862">Zinc</keyword>
<evidence type="ECO:0000256" key="13">
    <source>
        <dbReference type="ARBA" id="ARBA00023204"/>
    </source>
</evidence>
<dbReference type="SMART" id="SM01009">
    <property type="entry name" value="AlkA_N"/>
    <property type="match status" value="1"/>
</dbReference>
<keyword evidence="12" id="KW-0804">Transcription</keyword>
<dbReference type="STRING" id="402596.SAMN04489844_4411"/>
<dbReference type="PANTHER" id="PTHR43003">
    <property type="entry name" value="DNA-3-METHYLADENINE GLYCOSYLASE"/>
    <property type="match status" value="1"/>
</dbReference>
<dbReference type="InterPro" id="IPR010316">
    <property type="entry name" value="AlkA_N"/>
</dbReference>
<keyword evidence="7" id="KW-0227">DNA damage</keyword>
<dbReference type="GO" id="GO:0043565">
    <property type="term" value="F:sequence-specific DNA binding"/>
    <property type="evidence" value="ECO:0007669"/>
    <property type="project" value="InterPro"/>
</dbReference>
<dbReference type="Gene3D" id="1.10.10.60">
    <property type="entry name" value="Homeodomain-like"/>
    <property type="match status" value="1"/>
</dbReference>
<dbReference type="Gene3D" id="1.10.340.30">
    <property type="entry name" value="Hypothetical protein, domain 2"/>
    <property type="match status" value="1"/>
</dbReference>
<dbReference type="GO" id="GO:0032993">
    <property type="term" value="C:protein-DNA complex"/>
    <property type="evidence" value="ECO:0007669"/>
    <property type="project" value="TreeGrafter"/>
</dbReference>
<evidence type="ECO:0000256" key="2">
    <source>
        <dbReference type="ARBA" id="ARBA00001947"/>
    </source>
</evidence>
<reference evidence="16" key="1">
    <citation type="submission" date="2016-10" db="EMBL/GenBank/DDBJ databases">
        <authorList>
            <person name="Varghese N."/>
            <person name="Submissions S."/>
        </authorList>
    </citation>
    <scope>NUCLEOTIDE SEQUENCE [LARGE SCALE GENOMIC DNA]</scope>
    <source>
        <strain evidence="16">DSM 22017</strain>
    </source>
</reference>
<dbReference type="Gene3D" id="3.40.10.10">
    <property type="entry name" value="DNA Methylphosphotriester Repair Domain"/>
    <property type="match status" value="1"/>
</dbReference>
<keyword evidence="16" id="KW-1185">Reference proteome</keyword>
<dbReference type="InterPro" id="IPR035451">
    <property type="entry name" value="Ada-like_dom_sf"/>
</dbReference>
<evidence type="ECO:0000256" key="12">
    <source>
        <dbReference type="ARBA" id="ARBA00023163"/>
    </source>
</evidence>
<dbReference type="SUPFAM" id="SSF57884">
    <property type="entry name" value="Ada DNA repair protein, N-terminal domain (N-Ada 10)"/>
    <property type="match status" value="1"/>
</dbReference>
<dbReference type="GO" id="GO:0008270">
    <property type="term" value="F:zinc ion binding"/>
    <property type="evidence" value="ECO:0007669"/>
    <property type="project" value="InterPro"/>
</dbReference>
<dbReference type="GO" id="GO:0043916">
    <property type="term" value="F:DNA-7-methylguanine glycosylase activity"/>
    <property type="evidence" value="ECO:0007669"/>
    <property type="project" value="TreeGrafter"/>
</dbReference>
<dbReference type="Pfam" id="PF02805">
    <property type="entry name" value="Ada_Zn_binding"/>
    <property type="match status" value="1"/>
</dbReference>
<proteinExistence type="predicted"/>
<dbReference type="GO" id="GO:0032131">
    <property type="term" value="F:alkylated DNA binding"/>
    <property type="evidence" value="ECO:0007669"/>
    <property type="project" value="TreeGrafter"/>
</dbReference>
<dbReference type="GO" id="GO:0008168">
    <property type="term" value="F:methyltransferase activity"/>
    <property type="evidence" value="ECO:0007669"/>
    <property type="project" value="UniProtKB-KW"/>
</dbReference>
<dbReference type="SMART" id="SM00342">
    <property type="entry name" value="HTH_ARAC"/>
    <property type="match status" value="1"/>
</dbReference>
<dbReference type="SMART" id="SM00478">
    <property type="entry name" value="ENDO3c"/>
    <property type="match status" value="1"/>
</dbReference>
<evidence type="ECO:0000313" key="16">
    <source>
        <dbReference type="Proteomes" id="UP000198742"/>
    </source>
</evidence>
<dbReference type="SUPFAM" id="SSF48150">
    <property type="entry name" value="DNA-glycosylase"/>
    <property type="match status" value="1"/>
</dbReference>
<dbReference type="RefSeq" id="WP_090972102.1">
    <property type="nucleotide sequence ID" value="NZ_FNRT01000002.1"/>
</dbReference>
<evidence type="ECO:0000256" key="4">
    <source>
        <dbReference type="ARBA" id="ARBA00022603"/>
    </source>
</evidence>
<dbReference type="InterPro" id="IPR009057">
    <property type="entry name" value="Homeodomain-like_sf"/>
</dbReference>
<keyword evidence="6" id="KW-0479">Metal-binding</keyword>
<organism evidence="15 16">
    <name type="scientific">Nocardioides exalbidus</name>
    <dbReference type="NCBI Taxonomy" id="402596"/>
    <lineage>
        <taxon>Bacteria</taxon>
        <taxon>Bacillati</taxon>
        <taxon>Actinomycetota</taxon>
        <taxon>Actinomycetes</taxon>
        <taxon>Propionibacteriales</taxon>
        <taxon>Nocardioidaceae</taxon>
        <taxon>Nocardioides</taxon>
    </lineage>
</organism>
<dbReference type="Proteomes" id="UP000198742">
    <property type="component" value="Unassembled WGS sequence"/>
</dbReference>
<comment type="cofactor">
    <cofactor evidence="2">
        <name>Zn(2+)</name>
        <dbReference type="ChEBI" id="CHEBI:29105"/>
    </cofactor>
</comment>
<name>A0A1H5AMQ4_9ACTN</name>
<keyword evidence="9" id="KW-0805">Transcription regulation</keyword>
<keyword evidence="13" id="KW-0234">DNA repair</keyword>
<keyword evidence="4" id="KW-0489">Methyltransferase</keyword>
<comment type="catalytic activity">
    <reaction evidence="1">
        <text>Hydrolysis of alkylated DNA, releasing 3-methyladenine, 3-methylguanine, 7-methylguanine and 7-methyladenine.</text>
        <dbReference type="EC" id="3.2.2.21"/>
    </reaction>
</comment>
<dbReference type="GO" id="GO:0005737">
    <property type="term" value="C:cytoplasm"/>
    <property type="evidence" value="ECO:0007669"/>
    <property type="project" value="TreeGrafter"/>
</dbReference>
<sequence length="491" mass="52562">MTPTGHLDTEACYRAVQSRDRRFDGVFYTAVRTTGIYCRPSCPARTPAERNVTFHATAASAHAAGYRACRRCLPDATPGSPEWDVAADVAGRAMRLIADGLVDREGVEGLARRVGYTPRHLGRLLTQELGATPLSLARARRAQSARVLIETTDLPLTDVAFAAGFASVRQFNETLREIYAASPSELRGTRAAGSSGGAIAMRLPVRTPFAGRRLLDFLAFHLVPGVEVAAPGWYARTLDLPHGPGTVRLELADIPAGPGTASVRAEFWLHDLRDTAAAGERVRRLLDADCDPRAVDEHLGADPVLGDLVRATPGLRVPGQVDGDETAVRTVIGQQVSVTGARTVAGRLVAAHGRPVDSPVAGLTHLFPDAATLAGVDPETLPMPRARGRALVGLASALADGSVVLDRGPDRDDVRRSLMDLPGIGAWTADYVAMRALGHPDAFLPTDLAVRRVLADLGGSVDTERWRPWRSYALMHLWNPLMPDTPAPKET</sequence>
<keyword evidence="5" id="KW-0808">Transferase</keyword>
<dbReference type="GO" id="GO:0006307">
    <property type="term" value="P:DNA alkylation repair"/>
    <property type="evidence" value="ECO:0007669"/>
    <property type="project" value="TreeGrafter"/>
</dbReference>
<dbReference type="InterPro" id="IPR023170">
    <property type="entry name" value="HhH_base_excis_C"/>
</dbReference>
<dbReference type="GO" id="GO:0032259">
    <property type="term" value="P:methylation"/>
    <property type="evidence" value="ECO:0007669"/>
    <property type="project" value="UniProtKB-KW"/>
</dbReference>
<dbReference type="EC" id="3.2.2.21" evidence="3"/>
<dbReference type="InterPro" id="IPR011257">
    <property type="entry name" value="DNA_glycosylase"/>
</dbReference>
<evidence type="ECO:0000256" key="7">
    <source>
        <dbReference type="ARBA" id="ARBA00022763"/>
    </source>
</evidence>
<dbReference type="Gene3D" id="1.10.1670.10">
    <property type="entry name" value="Helix-hairpin-Helix base-excision DNA repair enzymes (C-terminal)"/>
    <property type="match status" value="1"/>
</dbReference>
<evidence type="ECO:0000313" key="15">
    <source>
        <dbReference type="EMBL" id="SED43676.1"/>
    </source>
</evidence>
<dbReference type="PANTHER" id="PTHR43003:SF13">
    <property type="entry name" value="DNA-3-METHYLADENINE GLYCOSYLASE 2"/>
    <property type="match status" value="1"/>
</dbReference>
<dbReference type="GO" id="GO:0003700">
    <property type="term" value="F:DNA-binding transcription factor activity"/>
    <property type="evidence" value="ECO:0007669"/>
    <property type="project" value="InterPro"/>
</dbReference>
<dbReference type="Gene3D" id="3.30.310.20">
    <property type="entry name" value="DNA-3-methyladenine glycosylase AlkA, N-terminal domain"/>
    <property type="match status" value="1"/>
</dbReference>
<dbReference type="GO" id="GO:0006285">
    <property type="term" value="P:base-excision repair, AP site formation"/>
    <property type="evidence" value="ECO:0007669"/>
    <property type="project" value="TreeGrafter"/>
</dbReference>